<dbReference type="AlphaFoldDB" id="A0A1I7GU21"/>
<evidence type="ECO:0000313" key="2">
    <source>
        <dbReference type="Proteomes" id="UP000183926"/>
    </source>
</evidence>
<accession>A0A1I7GU21</accession>
<sequence length="39" mass="4369">MSALQSGDLHRAILRGKCVKGKYQGELFVWTNTGYQGRV</sequence>
<dbReference type="Proteomes" id="UP000183926">
    <property type="component" value="Unassembled WGS sequence"/>
</dbReference>
<dbReference type="EMBL" id="FPBL01000003">
    <property type="protein sequence ID" value="SFU51909.1"/>
    <property type="molecule type" value="Genomic_DNA"/>
</dbReference>
<proteinExistence type="predicted"/>
<gene>
    <name evidence="1" type="ORF">SAMN05216339_103174</name>
</gene>
<evidence type="ECO:0000313" key="1">
    <source>
        <dbReference type="EMBL" id="SFU51909.1"/>
    </source>
</evidence>
<organism evidence="1 2">
    <name type="scientific">Nitrosomonas eutropha</name>
    <dbReference type="NCBI Taxonomy" id="916"/>
    <lineage>
        <taxon>Bacteria</taxon>
        <taxon>Pseudomonadati</taxon>
        <taxon>Pseudomonadota</taxon>
        <taxon>Betaproteobacteria</taxon>
        <taxon>Nitrosomonadales</taxon>
        <taxon>Nitrosomonadaceae</taxon>
        <taxon>Nitrosomonas</taxon>
    </lineage>
</organism>
<protein>
    <submittedName>
        <fullName evidence="1">Uncharacterized protein</fullName>
    </submittedName>
</protein>
<name>A0A1I7GU21_9PROT</name>
<reference evidence="1 2" key="1">
    <citation type="submission" date="2016-10" db="EMBL/GenBank/DDBJ databases">
        <authorList>
            <person name="de Groot N.N."/>
        </authorList>
    </citation>
    <scope>NUCLEOTIDE SEQUENCE [LARGE SCALE GENOMIC DNA]</scope>
    <source>
        <strain evidence="1 2">Nm24</strain>
    </source>
</reference>